<dbReference type="SUPFAM" id="SSF51735">
    <property type="entry name" value="NAD(P)-binding Rossmann-fold domains"/>
    <property type="match status" value="1"/>
</dbReference>
<dbReference type="CDD" id="cd05288">
    <property type="entry name" value="PGDH"/>
    <property type="match status" value="1"/>
</dbReference>
<organism evidence="3 4">
    <name type="scientific">Vitrella brassicaformis (strain CCMP3155)</name>
    <dbReference type="NCBI Taxonomy" id="1169540"/>
    <lineage>
        <taxon>Eukaryota</taxon>
        <taxon>Sar</taxon>
        <taxon>Alveolata</taxon>
        <taxon>Colpodellida</taxon>
        <taxon>Vitrellaceae</taxon>
        <taxon>Vitrella</taxon>
    </lineage>
</organism>
<proteinExistence type="predicted"/>
<sequence>MAPLTNRRWVLARDVKGKTTEGDFRRADTRVDDAQLKDGEVMLKQLLISFDPAQRTWLTDSSYVTKIKVGEVMRAISLSRVVASKHPDWQAGDLVRCLGGWQDYLIISPDEVKKADAIADPKERLTRQSERLAKVVLPPGVPMELGISLFGVTGLTAYVGLVKVGRVKEGQTVLVSAAAGATGSVVGQLAKAYGAKTVVGIAGGPEKCKFLVETLGFDAAIDYKSQETKRKGLRRCIMERCPEGVDLFFDNVGGETLEAGISCLREFGTVVLCGAIGEYQKPSKEIAGIRNYFELVKKSARVEGFLVPRFASSFGEAVDELGRLSKSGQIHQAHDIQAGFESLPKTFIRLFEGRNTGKLLCKL</sequence>
<dbReference type="OMA" id="EEKCRYA"/>
<dbReference type="PANTHER" id="PTHR43205">
    <property type="entry name" value="PROSTAGLANDIN REDUCTASE"/>
    <property type="match status" value="1"/>
</dbReference>
<dbReference type="AlphaFoldDB" id="A0A0G4FTJ4"/>
<dbReference type="OrthoDB" id="447735at2759"/>
<dbReference type="PhylomeDB" id="A0A0G4FTJ4"/>
<gene>
    <name evidence="3" type="ORF">Vbra_16173</name>
</gene>
<dbReference type="Gene3D" id="3.90.180.10">
    <property type="entry name" value="Medium-chain alcohol dehydrogenases, catalytic domain"/>
    <property type="match status" value="1"/>
</dbReference>
<accession>A0A0G4FTJ4</accession>
<dbReference type="InParanoid" id="A0A0G4FTJ4"/>
<dbReference type="Proteomes" id="UP000041254">
    <property type="component" value="Unassembled WGS sequence"/>
</dbReference>
<dbReference type="SMART" id="SM00829">
    <property type="entry name" value="PKS_ER"/>
    <property type="match status" value="1"/>
</dbReference>
<evidence type="ECO:0000313" key="3">
    <source>
        <dbReference type="EMBL" id="CEM18259.1"/>
    </source>
</evidence>
<dbReference type="SUPFAM" id="SSF50129">
    <property type="entry name" value="GroES-like"/>
    <property type="match status" value="1"/>
</dbReference>
<dbReference type="VEuPathDB" id="CryptoDB:Vbra_16173"/>
<dbReference type="InterPro" id="IPR020843">
    <property type="entry name" value="ER"/>
</dbReference>
<dbReference type="InterPro" id="IPR036291">
    <property type="entry name" value="NAD(P)-bd_dom_sf"/>
</dbReference>
<keyword evidence="1" id="KW-0560">Oxidoreductase</keyword>
<feature type="domain" description="Enoyl reductase (ER)" evidence="2">
    <location>
        <begin position="22"/>
        <end position="361"/>
    </location>
</feature>
<dbReference type="Pfam" id="PF00107">
    <property type="entry name" value="ADH_zinc_N"/>
    <property type="match status" value="1"/>
</dbReference>
<dbReference type="Gene3D" id="3.40.50.720">
    <property type="entry name" value="NAD(P)-binding Rossmann-like Domain"/>
    <property type="match status" value="1"/>
</dbReference>
<name>A0A0G4FTJ4_VITBC</name>
<evidence type="ECO:0000313" key="4">
    <source>
        <dbReference type="Proteomes" id="UP000041254"/>
    </source>
</evidence>
<reference evidence="3 4" key="1">
    <citation type="submission" date="2014-11" db="EMBL/GenBank/DDBJ databases">
        <authorList>
            <person name="Zhu J."/>
            <person name="Qi W."/>
            <person name="Song R."/>
        </authorList>
    </citation>
    <scope>NUCLEOTIDE SEQUENCE [LARGE SCALE GENOMIC DNA]</scope>
</reference>
<evidence type="ECO:0000256" key="1">
    <source>
        <dbReference type="ARBA" id="ARBA00023002"/>
    </source>
</evidence>
<dbReference type="InterPro" id="IPR011032">
    <property type="entry name" value="GroES-like_sf"/>
</dbReference>
<dbReference type="STRING" id="1169540.A0A0G4FTJ4"/>
<dbReference type="InterPro" id="IPR041694">
    <property type="entry name" value="ADH_N_2"/>
</dbReference>
<keyword evidence="4" id="KW-1185">Reference proteome</keyword>
<dbReference type="GO" id="GO:0016628">
    <property type="term" value="F:oxidoreductase activity, acting on the CH-CH group of donors, NAD or NADP as acceptor"/>
    <property type="evidence" value="ECO:0007669"/>
    <property type="project" value="InterPro"/>
</dbReference>
<dbReference type="InterPro" id="IPR045010">
    <property type="entry name" value="MDR_fam"/>
</dbReference>
<evidence type="ECO:0000259" key="2">
    <source>
        <dbReference type="SMART" id="SM00829"/>
    </source>
</evidence>
<dbReference type="EMBL" id="CDMY01000499">
    <property type="protein sequence ID" value="CEM18259.1"/>
    <property type="molecule type" value="Genomic_DNA"/>
</dbReference>
<dbReference type="InterPro" id="IPR013149">
    <property type="entry name" value="ADH-like_C"/>
</dbReference>
<dbReference type="PANTHER" id="PTHR43205:SF42">
    <property type="entry name" value="ALCOHOL DEHYDROGENASE, ZINC-CONTAINING (AFU_ORTHOLOGUE AFUA_7G04530)"/>
    <property type="match status" value="1"/>
</dbReference>
<dbReference type="FunFam" id="3.40.50.720:FF:000121">
    <property type="entry name" value="Prostaglandin reductase 2"/>
    <property type="match status" value="1"/>
</dbReference>
<dbReference type="Pfam" id="PF16884">
    <property type="entry name" value="ADH_N_2"/>
    <property type="match status" value="1"/>
</dbReference>
<protein>
    <recommendedName>
        <fullName evidence="2">Enoyl reductase (ER) domain-containing protein</fullName>
    </recommendedName>
</protein>